<organism evidence="2 3">
    <name type="scientific">Eiseniibacteriota bacterium</name>
    <dbReference type="NCBI Taxonomy" id="2212470"/>
    <lineage>
        <taxon>Bacteria</taxon>
        <taxon>Candidatus Eiseniibacteriota</taxon>
    </lineage>
</organism>
<evidence type="ECO:0000313" key="2">
    <source>
        <dbReference type="EMBL" id="TMQ57498.1"/>
    </source>
</evidence>
<sequence length="182" mass="19544">MLKRLVVSCAIAALLPGVALAATHKKAHKSSSHHSHSTRSGPMVTWWGPRLGLSSSPDQFVVGGQLDFREFTPGLSISPNLEFGMGDNATWTALNADLKHHFVVQGASWRPYLGGGLSVNFWNYNSPTQGVPDGSGTQMGANLIAGAVVPTRTGSRFFTEARIGIGDIPNLKVMAGWNFRMR</sequence>
<name>A0A538T1I5_UNCEI</name>
<evidence type="ECO:0000256" key="1">
    <source>
        <dbReference type="SAM" id="SignalP"/>
    </source>
</evidence>
<dbReference type="Proteomes" id="UP000317716">
    <property type="component" value="Unassembled WGS sequence"/>
</dbReference>
<dbReference type="SUPFAM" id="SSF56925">
    <property type="entry name" value="OMPA-like"/>
    <property type="match status" value="1"/>
</dbReference>
<feature type="chain" id="PRO_5021929345" description="Outer membrane protein beta-barrel domain-containing protein" evidence="1">
    <location>
        <begin position="22"/>
        <end position="182"/>
    </location>
</feature>
<dbReference type="AlphaFoldDB" id="A0A538T1I5"/>
<comment type="caution">
    <text evidence="2">The sequence shown here is derived from an EMBL/GenBank/DDBJ whole genome shotgun (WGS) entry which is preliminary data.</text>
</comment>
<protein>
    <recommendedName>
        <fullName evidence="4">Outer membrane protein beta-barrel domain-containing protein</fullName>
    </recommendedName>
</protein>
<evidence type="ECO:0000313" key="3">
    <source>
        <dbReference type="Proteomes" id="UP000317716"/>
    </source>
</evidence>
<keyword evidence="1" id="KW-0732">Signal</keyword>
<proteinExistence type="predicted"/>
<feature type="signal peptide" evidence="1">
    <location>
        <begin position="1"/>
        <end position="21"/>
    </location>
</feature>
<reference evidence="2 3" key="1">
    <citation type="journal article" date="2019" name="Nat. Microbiol.">
        <title>Mediterranean grassland soil C-N compound turnover is dependent on rainfall and depth, and is mediated by genomically divergent microorganisms.</title>
        <authorList>
            <person name="Diamond S."/>
            <person name="Andeer P.F."/>
            <person name="Li Z."/>
            <person name="Crits-Christoph A."/>
            <person name="Burstein D."/>
            <person name="Anantharaman K."/>
            <person name="Lane K.R."/>
            <person name="Thomas B.C."/>
            <person name="Pan C."/>
            <person name="Northen T.R."/>
            <person name="Banfield J.F."/>
        </authorList>
    </citation>
    <scope>NUCLEOTIDE SEQUENCE [LARGE SCALE GENOMIC DNA]</scope>
    <source>
        <strain evidence="2">WS_2</strain>
    </source>
</reference>
<dbReference type="InterPro" id="IPR011250">
    <property type="entry name" value="OMP/PagP_B-barrel"/>
</dbReference>
<dbReference type="EMBL" id="VBOS01000121">
    <property type="protein sequence ID" value="TMQ57498.1"/>
    <property type="molecule type" value="Genomic_DNA"/>
</dbReference>
<gene>
    <name evidence="2" type="ORF">E6K72_03620</name>
</gene>
<evidence type="ECO:0008006" key="4">
    <source>
        <dbReference type="Google" id="ProtNLM"/>
    </source>
</evidence>
<accession>A0A538T1I5</accession>